<organism evidence="1 2">
    <name type="scientific">Ilyodon furcidens</name>
    <name type="common">goldbreast splitfin</name>
    <dbReference type="NCBI Taxonomy" id="33524"/>
    <lineage>
        <taxon>Eukaryota</taxon>
        <taxon>Metazoa</taxon>
        <taxon>Chordata</taxon>
        <taxon>Craniata</taxon>
        <taxon>Vertebrata</taxon>
        <taxon>Euteleostomi</taxon>
        <taxon>Actinopterygii</taxon>
        <taxon>Neopterygii</taxon>
        <taxon>Teleostei</taxon>
        <taxon>Neoteleostei</taxon>
        <taxon>Acanthomorphata</taxon>
        <taxon>Ovalentaria</taxon>
        <taxon>Atherinomorphae</taxon>
        <taxon>Cyprinodontiformes</taxon>
        <taxon>Goodeidae</taxon>
        <taxon>Ilyodon</taxon>
    </lineage>
</organism>
<dbReference type="EMBL" id="JAHRIQ010064878">
    <property type="protein sequence ID" value="MEQ2242425.1"/>
    <property type="molecule type" value="Genomic_DNA"/>
</dbReference>
<keyword evidence="2" id="KW-1185">Reference proteome</keyword>
<evidence type="ECO:0000313" key="1">
    <source>
        <dbReference type="EMBL" id="MEQ2242425.1"/>
    </source>
</evidence>
<dbReference type="Proteomes" id="UP001482620">
    <property type="component" value="Unassembled WGS sequence"/>
</dbReference>
<gene>
    <name evidence="1" type="ORF">ILYODFUR_035738</name>
</gene>
<name>A0ABV0UB72_9TELE</name>
<protein>
    <submittedName>
        <fullName evidence="1">Uncharacterized protein</fullName>
    </submittedName>
</protein>
<accession>A0ABV0UB72</accession>
<comment type="caution">
    <text evidence="1">The sequence shown here is derived from an EMBL/GenBank/DDBJ whole genome shotgun (WGS) entry which is preliminary data.</text>
</comment>
<sequence length="121" mass="13946">MSSERMYIEKQLILCKLISLFFKMEFKQKFNMEDSPSPPASSKYSSMRLCSTNQLQVCISPPANHPSRLHFKSSSSTELSVLQLNFDPPPPHPHHLDSKLFPNLLRPPLHHQDWIPGARHL</sequence>
<proteinExistence type="predicted"/>
<evidence type="ECO:0000313" key="2">
    <source>
        <dbReference type="Proteomes" id="UP001482620"/>
    </source>
</evidence>
<reference evidence="1 2" key="1">
    <citation type="submission" date="2021-06" db="EMBL/GenBank/DDBJ databases">
        <authorList>
            <person name="Palmer J.M."/>
        </authorList>
    </citation>
    <scope>NUCLEOTIDE SEQUENCE [LARGE SCALE GENOMIC DNA]</scope>
    <source>
        <strain evidence="2">if_2019</strain>
        <tissue evidence="1">Muscle</tissue>
    </source>
</reference>